<comment type="pathway">
    <text evidence="1">Protein modification; [NiFe] hydrogenase maturation.</text>
</comment>
<evidence type="ECO:0000259" key="11">
    <source>
        <dbReference type="PROSITE" id="PS51160"/>
    </source>
</evidence>
<dbReference type="InterPro" id="IPR041440">
    <property type="entry name" value="HypF_C"/>
</dbReference>
<dbReference type="Pfam" id="PF01300">
    <property type="entry name" value="Sua5_yciO_yrdC"/>
    <property type="match status" value="1"/>
</dbReference>
<dbReference type="GO" id="GO:0003725">
    <property type="term" value="F:double-stranded RNA binding"/>
    <property type="evidence" value="ECO:0007669"/>
    <property type="project" value="InterPro"/>
</dbReference>
<dbReference type="GO" id="GO:0016743">
    <property type="term" value="F:carboxyl- or carbamoyltransferase activity"/>
    <property type="evidence" value="ECO:0007669"/>
    <property type="project" value="UniProtKB-UniRule"/>
</dbReference>
<dbReference type="PANTHER" id="PTHR42959">
    <property type="entry name" value="CARBAMOYLTRANSFERASE"/>
    <property type="match status" value="1"/>
</dbReference>
<dbReference type="SUPFAM" id="SSF54975">
    <property type="entry name" value="Acylphosphatase/BLUF domain-like"/>
    <property type="match status" value="1"/>
</dbReference>
<evidence type="ECO:0000256" key="5">
    <source>
        <dbReference type="ARBA" id="ARBA00022771"/>
    </source>
</evidence>
<dbReference type="InterPro" id="IPR011125">
    <property type="entry name" value="Znf_HypF"/>
</dbReference>
<dbReference type="InterPro" id="IPR051060">
    <property type="entry name" value="Carbamoyltrans_HypF-like"/>
</dbReference>
<dbReference type="InterPro" id="IPR001792">
    <property type="entry name" value="Acylphosphatase-like_dom"/>
</dbReference>
<sequence length="809" mass="89540">MDIQARKISVKGLVQGVGFRPFIYRIARRHGLAGWVHNSSDGVHIFAEGDGEQLALFIKDIRDKAPASSDIHSFEIHQSEPENHAGFRIRKSRKVSHSITRVSPDIAVCRDCLSDMNTQDHRIGYPFTNCTHCGPRFTIIRELPYDRPNTTMAPFEMCEVCRGEYDFPDDRRFHAQPVACNHCGPVYTLYVHHNSLPLCDSLPHRDSFSHQAHSGTNAPSDSGKAGSRYDNPEPHRPEPVTGTGNILDECVRLIRSNAVVAVKGLGGFHLMCDATSDSAVRKLRNAKQRNGKPFAVMVPDIASARRFADVSAEEATLLTSWRRPIVLLKQVRPVNGNPLAEDISPGFDTAGLMLPYMPFHHQLFDRLLPEGPCAIVMTSGNLSDEPIVTDNESALDTFSGMADATLTYNRDIHNRTDDSVAFVSGGKPRLIRRSRGYVPEPVHLPFPADGIFAAGAELNHCFAIGKGNEILLSQHIGDLKDPATYEFFDESAQRLCRLFRVEPGRAACDLHPDYLSTRYAHDLRLPVEQVQHHHAHIAAAMAEFHLEKSVIGICWDGTGLGTDGTIWGGEFLHADFYSFGRYGHFGHIPLPGGDKAAEDIWRTGASLLYRVYGDDIWKLRLPFADEVRHRPEWPLMYQAIDRKLNAPLSSSVGRLFDAAAAITGLCSRNSFHAEAPMRLESAIDHTVSDSYRYSIQPAGEESGPAVVNTAPLIRDMVADLQQETPLPVISARFHNTLAAIAVDMVARMQDHYGTSTVVLSGGVFQNRYLLEKTESELQKSVDVYSPLKIPCNDAGIALGQLAVAARRNI</sequence>
<dbReference type="InterPro" id="IPR004421">
    <property type="entry name" value="Carbamoyltransferase_HypF"/>
</dbReference>
<feature type="active site" evidence="9">
    <location>
        <position position="20"/>
    </location>
</feature>
<name>A0A8J7RKC9_9BACT</name>
<comment type="catalytic activity">
    <reaction evidence="7">
        <text>C-terminal L-cysteinyl-[HypE protein] + carbamoyl phosphate + ATP + H2O = C-terminal S-carboxamide-L-cysteinyl-[HypE protein] + AMP + phosphate + diphosphate + H(+)</text>
        <dbReference type="Rhea" id="RHEA:55636"/>
        <dbReference type="Rhea" id="RHEA-COMP:14247"/>
        <dbReference type="Rhea" id="RHEA-COMP:14392"/>
        <dbReference type="ChEBI" id="CHEBI:15377"/>
        <dbReference type="ChEBI" id="CHEBI:15378"/>
        <dbReference type="ChEBI" id="CHEBI:30616"/>
        <dbReference type="ChEBI" id="CHEBI:33019"/>
        <dbReference type="ChEBI" id="CHEBI:43474"/>
        <dbReference type="ChEBI" id="CHEBI:58228"/>
        <dbReference type="ChEBI" id="CHEBI:76913"/>
        <dbReference type="ChEBI" id="CHEBI:139126"/>
        <dbReference type="ChEBI" id="CHEBI:456215"/>
    </reaction>
</comment>
<dbReference type="PROSITE" id="PS00150">
    <property type="entry name" value="ACYLPHOSPHATASE_1"/>
    <property type="match status" value="1"/>
</dbReference>
<dbReference type="Pfam" id="PF22521">
    <property type="entry name" value="HypF_C_2"/>
    <property type="match status" value="1"/>
</dbReference>
<evidence type="ECO:0000256" key="4">
    <source>
        <dbReference type="ARBA" id="ARBA00022723"/>
    </source>
</evidence>
<dbReference type="PROSITE" id="PS51163">
    <property type="entry name" value="YRDC"/>
    <property type="match status" value="1"/>
</dbReference>
<keyword evidence="5" id="KW-0863">Zinc-finger</keyword>
<dbReference type="Pfam" id="PF07503">
    <property type="entry name" value="zf-HYPF"/>
    <property type="match status" value="2"/>
</dbReference>
<evidence type="ECO:0000256" key="2">
    <source>
        <dbReference type="ARBA" id="ARBA00008097"/>
    </source>
</evidence>
<keyword evidence="9" id="KW-0378">Hydrolase</keyword>
<dbReference type="SUPFAM" id="SSF55821">
    <property type="entry name" value="YrdC/RibB"/>
    <property type="match status" value="1"/>
</dbReference>
<evidence type="ECO:0000256" key="6">
    <source>
        <dbReference type="ARBA" id="ARBA00022833"/>
    </source>
</evidence>
<reference evidence="13" key="1">
    <citation type="submission" date="2021-02" db="EMBL/GenBank/DDBJ databases">
        <title>Natronogracilivirga saccharolytica gen. nov. sp. nov. a new anaerobic, haloalkiliphilic carbohydrate-fermenting bacterium from soda lake and proposing of Cyclonatronumiaceae fam. nov. in the phylum Balneolaeota.</title>
        <authorList>
            <person name="Zhilina T.N."/>
            <person name="Sorokin D.Y."/>
            <person name="Zavarzina D.G."/>
            <person name="Toshchakov S.V."/>
            <person name="Kublanov I.V."/>
        </authorList>
    </citation>
    <scope>NUCLEOTIDE SEQUENCE</scope>
    <source>
        <strain evidence="13">Z-1702</strain>
    </source>
</reference>
<gene>
    <name evidence="13" type="primary">hypF</name>
    <name evidence="13" type="ORF">NATSA_03635</name>
</gene>
<keyword evidence="4" id="KW-0479">Metal-binding</keyword>
<dbReference type="GO" id="GO:0008270">
    <property type="term" value="F:zinc ion binding"/>
    <property type="evidence" value="ECO:0007669"/>
    <property type="project" value="UniProtKB-KW"/>
</dbReference>
<evidence type="ECO:0000256" key="9">
    <source>
        <dbReference type="PROSITE-ProRule" id="PRU00520"/>
    </source>
</evidence>
<evidence type="ECO:0000256" key="3">
    <source>
        <dbReference type="ARBA" id="ARBA00022598"/>
    </source>
</evidence>
<comment type="caution">
    <text evidence="13">The sequence shown here is derived from an EMBL/GenBank/DDBJ whole genome shotgun (WGS) entry which is preliminary data.</text>
</comment>
<dbReference type="EMBL" id="JAFIDN010000002">
    <property type="protein sequence ID" value="MBP3191748.1"/>
    <property type="molecule type" value="Genomic_DNA"/>
</dbReference>
<dbReference type="InterPro" id="IPR006070">
    <property type="entry name" value="Sua5-like_dom"/>
</dbReference>
<dbReference type="GO" id="GO:0003998">
    <property type="term" value="F:acylphosphatase activity"/>
    <property type="evidence" value="ECO:0007669"/>
    <property type="project" value="UniProtKB-EC"/>
</dbReference>
<evidence type="ECO:0000259" key="12">
    <source>
        <dbReference type="PROSITE" id="PS51163"/>
    </source>
</evidence>
<comment type="catalytic activity">
    <reaction evidence="9">
        <text>an acyl phosphate + H2O = a carboxylate + phosphate + H(+)</text>
        <dbReference type="Rhea" id="RHEA:14965"/>
        <dbReference type="ChEBI" id="CHEBI:15377"/>
        <dbReference type="ChEBI" id="CHEBI:15378"/>
        <dbReference type="ChEBI" id="CHEBI:29067"/>
        <dbReference type="ChEBI" id="CHEBI:43474"/>
        <dbReference type="ChEBI" id="CHEBI:59918"/>
        <dbReference type="EC" id="3.6.1.7"/>
    </reaction>
</comment>
<dbReference type="Gene3D" id="3.90.870.50">
    <property type="match status" value="1"/>
</dbReference>
<dbReference type="Pfam" id="PF00708">
    <property type="entry name" value="Acylphosphatase"/>
    <property type="match status" value="1"/>
</dbReference>
<dbReference type="GO" id="GO:0016874">
    <property type="term" value="F:ligase activity"/>
    <property type="evidence" value="ECO:0007669"/>
    <property type="project" value="UniProtKB-UniRule"/>
</dbReference>
<dbReference type="AlphaFoldDB" id="A0A8J7RKC9"/>
<dbReference type="Gene3D" id="3.30.420.360">
    <property type="match status" value="1"/>
</dbReference>
<organism evidence="13 14">
    <name type="scientific">Natronogracilivirga saccharolytica</name>
    <dbReference type="NCBI Taxonomy" id="2812953"/>
    <lineage>
        <taxon>Bacteria</taxon>
        <taxon>Pseudomonadati</taxon>
        <taxon>Balneolota</taxon>
        <taxon>Balneolia</taxon>
        <taxon>Balneolales</taxon>
        <taxon>Cyclonatronaceae</taxon>
        <taxon>Natronogracilivirga</taxon>
    </lineage>
</organism>
<keyword evidence="3" id="KW-0436">Ligase</keyword>
<dbReference type="GO" id="GO:0051604">
    <property type="term" value="P:protein maturation"/>
    <property type="evidence" value="ECO:0007669"/>
    <property type="project" value="TreeGrafter"/>
</dbReference>
<dbReference type="SUPFAM" id="SSF53067">
    <property type="entry name" value="Actin-like ATPase domain"/>
    <property type="match status" value="1"/>
</dbReference>
<evidence type="ECO:0000256" key="8">
    <source>
        <dbReference type="PIRNR" id="PIRNR006256"/>
    </source>
</evidence>
<dbReference type="Gene3D" id="3.30.420.40">
    <property type="match status" value="1"/>
</dbReference>
<feature type="active site" evidence="9">
    <location>
        <position position="38"/>
    </location>
</feature>
<proteinExistence type="inferred from homology"/>
<feature type="compositionally biased region" description="Polar residues" evidence="10">
    <location>
        <begin position="209"/>
        <end position="220"/>
    </location>
</feature>
<dbReference type="InterPro" id="IPR036046">
    <property type="entry name" value="Acylphosphatase-like_dom_sf"/>
</dbReference>
<evidence type="ECO:0000313" key="14">
    <source>
        <dbReference type="Proteomes" id="UP000673975"/>
    </source>
</evidence>
<evidence type="ECO:0000256" key="7">
    <source>
        <dbReference type="ARBA" id="ARBA00048220"/>
    </source>
</evidence>
<accession>A0A8J7RKC9</accession>
<feature type="domain" description="Acylphosphatase-like" evidence="11">
    <location>
        <begin position="5"/>
        <end position="91"/>
    </location>
</feature>
<dbReference type="PIRSF" id="PIRSF006256">
    <property type="entry name" value="CMPcnvr_hdrg_mat"/>
    <property type="match status" value="1"/>
</dbReference>
<evidence type="ECO:0000256" key="10">
    <source>
        <dbReference type="SAM" id="MobiDB-lite"/>
    </source>
</evidence>
<dbReference type="Gene3D" id="3.30.110.120">
    <property type="match status" value="1"/>
</dbReference>
<dbReference type="Pfam" id="PF17788">
    <property type="entry name" value="HypF_C"/>
    <property type="match status" value="1"/>
</dbReference>
<dbReference type="Proteomes" id="UP000673975">
    <property type="component" value="Unassembled WGS sequence"/>
</dbReference>
<dbReference type="RefSeq" id="WP_210510486.1">
    <property type="nucleotide sequence ID" value="NZ_JAFIDN010000002.1"/>
</dbReference>
<dbReference type="PROSITE" id="PS51160">
    <property type="entry name" value="ACYLPHOSPHATASE_3"/>
    <property type="match status" value="1"/>
</dbReference>
<protein>
    <recommendedName>
        <fullName evidence="8">Carbamoyltransferase</fullName>
        <ecNumber evidence="8">6.2.-.-</ecNumber>
    </recommendedName>
</protein>
<comment type="similarity">
    <text evidence="2 8">Belongs to the carbamoyltransferase HypF family.</text>
</comment>
<feature type="domain" description="YrdC-like" evidence="12">
    <location>
        <begin position="244"/>
        <end position="436"/>
    </location>
</feature>
<feature type="region of interest" description="Disordered" evidence="10">
    <location>
        <begin position="209"/>
        <end position="243"/>
    </location>
</feature>
<dbReference type="UniPathway" id="UPA00335"/>
<dbReference type="PANTHER" id="PTHR42959:SF1">
    <property type="entry name" value="CARBAMOYLTRANSFERASE HYPF"/>
    <property type="match status" value="1"/>
</dbReference>
<evidence type="ECO:0000313" key="13">
    <source>
        <dbReference type="EMBL" id="MBP3191748.1"/>
    </source>
</evidence>
<dbReference type="EC" id="6.2.-.-" evidence="8"/>
<dbReference type="InterPro" id="IPR017945">
    <property type="entry name" value="DHBP_synth_RibB-like_a/b_dom"/>
</dbReference>
<dbReference type="InterPro" id="IPR043129">
    <property type="entry name" value="ATPase_NBD"/>
</dbReference>
<dbReference type="NCBIfam" id="TIGR00143">
    <property type="entry name" value="hypF"/>
    <property type="match status" value="1"/>
</dbReference>
<dbReference type="InterPro" id="IPR017968">
    <property type="entry name" value="Acylphosphatase_CS"/>
</dbReference>
<keyword evidence="14" id="KW-1185">Reference proteome</keyword>
<evidence type="ECO:0000256" key="1">
    <source>
        <dbReference type="ARBA" id="ARBA00004711"/>
    </source>
</evidence>
<keyword evidence="6" id="KW-0862">Zinc</keyword>
<dbReference type="InterPro" id="IPR055128">
    <property type="entry name" value="HypF_C_2"/>
</dbReference>